<organism evidence="1 2">
    <name type="scientific">Goodea atripinnis</name>
    <dbReference type="NCBI Taxonomy" id="208336"/>
    <lineage>
        <taxon>Eukaryota</taxon>
        <taxon>Metazoa</taxon>
        <taxon>Chordata</taxon>
        <taxon>Craniata</taxon>
        <taxon>Vertebrata</taxon>
        <taxon>Euteleostomi</taxon>
        <taxon>Actinopterygii</taxon>
        <taxon>Neopterygii</taxon>
        <taxon>Teleostei</taxon>
        <taxon>Neoteleostei</taxon>
        <taxon>Acanthomorphata</taxon>
        <taxon>Ovalentaria</taxon>
        <taxon>Atherinomorphae</taxon>
        <taxon>Cyprinodontiformes</taxon>
        <taxon>Goodeidae</taxon>
        <taxon>Goodea</taxon>
    </lineage>
</organism>
<evidence type="ECO:0000313" key="1">
    <source>
        <dbReference type="EMBL" id="MEQ2186141.1"/>
    </source>
</evidence>
<proteinExistence type="predicted"/>
<evidence type="ECO:0000313" key="2">
    <source>
        <dbReference type="Proteomes" id="UP001476798"/>
    </source>
</evidence>
<dbReference type="Proteomes" id="UP001476798">
    <property type="component" value="Unassembled WGS sequence"/>
</dbReference>
<keyword evidence="2" id="KW-1185">Reference proteome</keyword>
<name>A0ABV0PRX6_9TELE</name>
<accession>A0ABV0PRX6</accession>
<protein>
    <submittedName>
        <fullName evidence="1">Uncharacterized protein</fullName>
    </submittedName>
</protein>
<dbReference type="EMBL" id="JAHRIO010082983">
    <property type="protein sequence ID" value="MEQ2186141.1"/>
    <property type="molecule type" value="Genomic_DNA"/>
</dbReference>
<comment type="caution">
    <text evidence="1">The sequence shown here is derived from an EMBL/GenBank/DDBJ whole genome shotgun (WGS) entry which is preliminary data.</text>
</comment>
<gene>
    <name evidence="1" type="ORF">GOODEAATRI_025548</name>
</gene>
<sequence>MSFSNFGQSNVTPLCRGRGRGFFNTPVPISLGDDALSGALLDVNTVNDPFVTGEAVTPNSQTCPNIQPPQCSSTSIPDSHVNDAGLVDQMSIIVQQIGQQLADSVMAHLNSSNPSGTTIKQMRAIRFHAAHWIFLRSTSSPEAR</sequence>
<reference evidence="1 2" key="1">
    <citation type="submission" date="2021-06" db="EMBL/GenBank/DDBJ databases">
        <authorList>
            <person name="Palmer J.M."/>
        </authorList>
    </citation>
    <scope>NUCLEOTIDE SEQUENCE [LARGE SCALE GENOMIC DNA]</scope>
    <source>
        <strain evidence="1 2">GA_2019</strain>
        <tissue evidence="1">Muscle</tissue>
    </source>
</reference>